<keyword evidence="2 10" id="KW-0547">Nucleotide-binding</keyword>
<dbReference type="HAMAP" id="MF_01486">
    <property type="entry name" value="RecC"/>
    <property type="match status" value="1"/>
</dbReference>
<keyword evidence="8 10" id="KW-0238">DNA-binding</keyword>
<evidence type="ECO:0000313" key="13">
    <source>
        <dbReference type="EMBL" id="UOO79949.1"/>
    </source>
</evidence>
<feature type="domain" description="RecC C-terminal" evidence="11">
    <location>
        <begin position="783"/>
        <end position="999"/>
    </location>
</feature>
<keyword evidence="14" id="KW-1185">Reference proteome</keyword>
<evidence type="ECO:0000256" key="6">
    <source>
        <dbReference type="ARBA" id="ARBA00022839"/>
    </source>
</evidence>
<dbReference type="KEGG" id="usu:LVJ78_02715"/>
<dbReference type="SUPFAM" id="SSF52540">
    <property type="entry name" value="P-loop containing nucleoside triphosphate hydrolases"/>
    <property type="match status" value="2"/>
</dbReference>
<dbReference type="GO" id="GO:0005524">
    <property type="term" value="F:ATP binding"/>
    <property type="evidence" value="ECO:0007669"/>
    <property type="project" value="UniProtKB-UniRule"/>
</dbReference>
<sequence>MLYLYQSNRLENLARVFTGLQKLMPPENPLAAEEIVVQSQGMRRFLNLHLAKELGVAANLKFSLPAGLTWRLMRECLPGLPELSPFAPEVMRWRLLDLFQSQAFQTASEYAAARAALQSYLAGGQAAAYQLSGQLADIFDQYLVYRPQWISAWQQGRLLELGEDEIWQAELWRFLDDGSSNAPHRVAMWQQLLAALSADKLPQRFFVFGIATMAPMYLQLLEAMAEHCDVHIFALNPSSEYWGNVIEAAQILQSGDDIDLSQSGHPLLASLGKQGRDFFDALAEAHISEERSYFSDDAQTAPTLLQRLQHDIQTLSLPAAKQEHAPADSSIRIHAAHSPLRELHILKDQLLALLAEHPDWQPYDIAVLTPNIEPYSPYIEAVFGQAQGGAQALPYSISDVKLSRRQPLLHALTQTLALLESRFEVDYLLPLLENDLVLRRFALSRDDLPLLHDTIAALNVHWGLDSTMRGEFGAASSLFTWQQALERLILGWMLPESAHPVWQNISAWHGDPNQIAVFSRFTVLIRTLADTQKRWQQPADIAAWCERVRCLLTDLFAPDSNDQHALQQIEQALARWQAEAELAHFGGYLPQHIVIEHLQHFLSGQSQAGFLRGGITFCSMVPMRSLPFKVICLLGLNDGDFPRNTKAAAFDLIARHPQKGDRARRDDDRYLFLEAIISAREVLYLSYLGRNISNDEPLAPSALISELIDTLAAMSGQRSSEWAAKHVLQHPLQAFSPRYFSADALSDGLISSRSDYAAALNQPQAQTAAFFSAPLNEAATDAVIEQENFLRFWRNPVRHWLQHTLSWHAPYADEAWDAAEPFDPPHSSRITEAYTQARRAHQDFGQTAGRLSAESLLPEGELGHLWQQQFQAAAKSLDGELLASPKLPPQPYCLSLGENTLEGSLGHLHRHGQIYFLNRAPSAPDMLAYLLQHLIFCAVRPHEHPECRTHLLLPGQSQTLADIPQAAARAQLAQWLAYFRLGQSRPLPFFAKTGLAVAEVLSSNKADSLERAQQTARSEYRGSKKSTGQRDYIEVDLVFGRDSTEPIDTPLFWNLLEDLPVPLLRALQTEAGEE</sequence>
<proteinExistence type="inferred from homology"/>
<protein>
    <recommendedName>
        <fullName evidence="10">RecBCD enzyme subunit RecC</fullName>
    </recommendedName>
    <alternativeName>
        <fullName evidence="10">Exonuclease V subunit RecC</fullName>
        <shortName evidence="10">ExoV subunit RecC</shortName>
    </alternativeName>
    <alternativeName>
        <fullName evidence="10">Helicase/nuclease RecBCD subunit RecC</fullName>
    </alternativeName>
</protein>
<dbReference type="AlphaFoldDB" id="A0AAE9KHF2"/>
<comment type="similarity">
    <text evidence="10">Belongs to the RecC family.</text>
</comment>
<gene>
    <name evidence="10 13" type="primary">recC</name>
    <name evidence="12" type="ORF">EV680_10737</name>
    <name evidence="13" type="ORF">LVJ78_02715</name>
</gene>
<dbReference type="InterPro" id="IPR013986">
    <property type="entry name" value="DExx_box_DNA_helicase_dom_sf"/>
</dbReference>
<evidence type="ECO:0000256" key="9">
    <source>
        <dbReference type="ARBA" id="ARBA00023204"/>
    </source>
</evidence>
<evidence type="ECO:0000313" key="15">
    <source>
        <dbReference type="Proteomes" id="UP000829756"/>
    </source>
</evidence>
<keyword evidence="3 10" id="KW-0227">DNA damage</keyword>
<dbReference type="PIRSF" id="PIRSF000980">
    <property type="entry name" value="RecC"/>
    <property type="match status" value="1"/>
</dbReference>
<dbReference type="Gene3D" id="3.40.50.300">
    <property type="entry name" value="P-loop containing nucleotide triphosphate hydrolases"/>
    <property type="match status" value="2"/>
</dbReference>
<dbReference type="Proteomes" id="UP000829756">
    <property type="component" value="Chromosome"/>
</dbReference>
<dbReference type="GO" id="GO:0003678">
    <property type="term" value="F:DNA helicase activity"/>
    <property type="evidence" value="ECO:0007669"/>
    <property type="project" value="UniProtKB-UniRule"/>
</dbReference>
<dbReference type="Pfam" id="PF17946">
    <property type="entry name" value="RecC_C"/>
    <property type="match status" value="1"/>
</dbReference>
<dbReference type="NCBIfam" id="TIGR01450">
    <property type="entry name" value="recC"/>
    <property type="match status" value="1"/>
</dbReference>
<dbReference type="PANTHER" id="PTHR30591">
    <property type="entry name" value="RECBCD ENZYME SUBUNIT RECC"/>
    <property type="match status" value="1"/>
</dbReference>
<reference evidence="13" key="2">
    <citation type="submission" date="2021-12" db="EMBL/GenBank/DDBJ databases">
        <authorList>
            <person name="Veyrier F.J."/>
        </authorList>
    </citation>
    <scope>NUCLEOTIDE SEQUENCE</scope>
    <source>
        <strain evidence="13">1258/02</strain>
    </source>
</reference>
<keyword evidence="5 10" id="KW-0347">Helicase</keyword>
<keyword evidence="4 10" id="KW-0378">Hydrolase</keyword>
<dbReference type="GO" id="GO:0009338">
    <property type="term" value="C:exodeoxyribonuclease V complex"/>
    <property type="evidence" value="ECO:0007669"/>
    <property type="project" value="InterPro"/>
</dbReference>
<evidence type="ECO:0000256" key="7">
    <source>
        <dbReference type="ARBA" id="ARBA00022840"/>
    </source>
</evidence>
<keyword evidence="1 10" id="KW-0540">Nuclease</keyword>
<dbReference type="RefSeq" id="WP_132953411.1">
    <property type="nucleotide sequence ID" value="NZ_CP091507.1"/>
</dbReference>
<dbReference type="Proteomes" id="UP000294721">
    <property type="component" value="Unassembled WGS sequence"/>
</dbReference>
<dbReference type="GO" id="GO:0000724">
    <property type="term" value="P:double-strand break repair via homologous recombination"/>
    <property type="evidence" value="ECO:0007669"/>
    <property type="project" value="UniProtKB-UniRule"/>
</dbReference>
<dbReference type="Gene3D" id="1.10.10.160">
    <property type="match status" value="1"/>
</dbReference>
<reference evidence="13" key="3">
    <citation type="journal article" date="2022" name="Res Sq">
        <title>Evolution of multicellular longitudinally dividing oral cavity symbionts (Neisseriaceae).</title>
        <authorList>
            <person name="Nyongesa S."/>
            <person name="Weber P."/>
            <person name="Bernet E."/>
            <person name="Pullido F."/>
            <person name="Nieckarz M."/>
            <person name="Delaby M."/>
            <person name="Nieves C."/>
            <person name="Viehboeck T."/>
            <person name="Krause N."/>
            <person name="Rivera-Millot A."/>
            <person name="Nakamura A."/>
            <person name="Vischer N."/>
            <person name="VanNieuwenhze M."/>
            <person name="Brun Y."/>
            <person name="Cava F."/>
            <person name="Bulgheresi S."/>
            <person name="Veyrier F."/>
        </authorList>
    </citation>
    <scope>NUCLEOTIDE SEQUENCE</scope>
    <source>
        <strain evidence="13">1258/02</strain>
    </source>
</reference>
<dbReference type="InterPro" id="IPR006697">
    <property type="entry name" value="RecC"/>
</dbReference>
<name>A0AAE9KHF2_9NEIS</name>
<dbReference type="Gene3D" id="3.40.50.10930">
    <property type="match status" value="1"/>
</dbReference>
<dbReference type="Pfam" id="PF04257">
    <property type="entry name" value="Exonuc_V_gamma"/>
    <property type="match status" value="1"/>
</dbReference>
<evidence type="ECO:0000256" key="1">
    <source>
        <dbReference type="ARBA" id="ARBA00022722"/>
    </source>
</evidence>
<dbReference type="PANTHER" id="PTHR30591:SF1">
    <property type="entry name" value="RECBCD ENZYME SUBUNIT RECC"/>
    <property type="match status" value="1"/>
</dbReference>
<evidence type="ECO:0000256" key="10">
    <source>
        <dbReference type="HAMAP-Rule" id="MF_01486"/>
    </source>
</evidence>
<evidence type="ECO:0000259" key="11">
    <source>
        <dbReference type="Pfam" id="PF17946"/>
    </source>
</evidence>
<evidence type="ECO:0000256" key="2">
    <source>
        <dbReference type="ARBA" id="ARBA00022741"/>
    </source>
</evidence>
<reference evidence="12 14" key="1">
    <citation type="submission" date="2019-03" db="EMBL/GenBank/DDBJ databases">
        <title>Genomic Encyclopedia of Type Strains, Phase IV (KMG-IV): sequencing the most valuable type-strain genomes for metagenomic binning, comparative biology and taxonomic classification.</title>
        <authorList>
            <person name="Goeker M."/>
        </authorList>
    </citation>
    <scope>NUCLEOTIDE SEQUENCE [LARGE SCALE GENOMIC DNA]</scope>
    <source>
        <strain evidence="12 14">DSM 17474</strain>
    </source>
</reference>
<evidence type="ECO:0000313" key="14">
    <source>
        <dbReference type="Proteomes" id="UP000294721"/>
    </source>
</evidence>
<accession>A0AAE9KHF2</accession>
<dbReference type="InterPro" id="IPR041500">
    <property type="entry name" value="RecC_C"/>
</dbReference>
<organism evidence="13 15">
    <name type="scientific">Uruburuella suis</name>
    <dbReference type="NCBI Taxonomy" id="252130"/>
    <lineage>
        <taxon>Bacteria</taxon>
        <taxon>Pseudomonadati</taxon>
        <taxon>Pseudomonadota</taxon>
        <taxon>Betaproteobacteria</taxon>
        <taxon>Neisseriales</taxon>
        <taxon>Neisseriaceae</taxon>
        <taxon>Uruburuella</taxon>
    </lineage>
</organism>
<evidence type="ECO:0000256" key="3">
    <source>
        <dbReference type="ARBA" id="ARBA00022763"/>
    </source>
</evidence>
<dbReference type="InterPro" id="IPR027417">
    <property type="entry name" value="P-loop_NTPase"/>
</dbReference>
<dbReference type="GO" id="GO:0008854">
    <property type="term" value="F:exodeoxyribonuclease V activity"/>
    <property type="evidence" value="ECO:0007669"/>
    <property type="project" value="InterPro"/>
</dbReference>
<keyword evidence="9 10" id="KW-0234">DNA repair</keyword>
<dbReference type="GO" id="GO:0003677">
    <property type="term" value="F:DNA binding"/>
    <property type="evidence" value="ECO:0007669"/>
    <property type="project" value="UniProtKB-UniRule"/>
</dbReference>
<evidence type="ECO:0000256" key="4">
    <source>
        <dbReference type="ARBA" id="ARBA00022801"/>
    </source>
</evidence>
<evidence type="ECO:0000256" key="5">
    <source>
        <dbReference type="ARBA" id="ARBA00022806"/>
    </source>
</evidence>
<dbReference type="InterPro" id="IPR011335">
    <property type="entry name" value="Restrct_endonuc-II-like"/>
</dbReference>
<dbReference type="EMBL" id="SLXE01000007">
    <property type="protein sequence ID" value="TCP07414.1"/>
    <property type="molecule type" value="Genomic_DNA"/>
</dbReference>
<evidence type="ECO:0000256" key="8">
    <source>
        <dbReference type="ARBA" id="ARBA00023125"/>
    </source>
</evidence>
<evidence type="ECO:0000313" key="12">
    <source>
        <dbReference type="EMBL" id="TCP07414.1"/>
    </source>
</evidence>
<comment type="miscellaneous">
    <text evidence="10">In the RecBCD complex, RecB has a slow 3'-5' helicase, an exonuclease activity and loads RecA onto ssDNA, RecD has a fast 5'-3' helicase activity, while RecC stimulates the ATPase and processivity of the RecB helicase and contributes to recognition of the Chi site.</text>
</comment>
<keyword evidence="6 10" id="KW-0269">Exonuclease</keyword>
<dbReference type="SUPFAM" id="SSF52980">
    <property type="entry name" value="Restriction endonuclease-like"/>
    <property type="match status" value="1"/>
</dbReference>
<dbReference type="EMBL" id="CP091507">
    <property type="protein sequence ID" value="UOO79949.1"/>
    <property type="molecule type" value="Genomic_DNA"/>
</dbReference>
<comment type="subunit">
    <text evidence="10">Heterotrimer of RecB, RecC and RecD. All subunits contribute to DNA-binding.</text>
</comment>
<comment type="function">
    <text evidence="10">A helicase/nuclease that prepares dsDNA breaks (DSB) for recombinational DNA repair. Binds to DSBs and unwinds DNA via a highly rapid and processive ATP-dependent bidirectional helicase activity. Unwinds dsDNA until it encounters a Chi (crossover hotspot instigator) sequence from the 3' direction. Cuts ssDNA a few nucleotides 3' to the Chi site. The properties and activities of the enzyme are changed at Chi. The Chi-altered holoenzyme produces a long 3'-ssDNA overhang and facilitates RecA-binding to the ssDNA for homologous DNA recombination and repair. Holoenzyme degrades any linearized DNA that is unable to undergo homologous recombination. In the holoenzyme this subunit recognizes the wild-type Chi sequence, and when added to isolated RecB increases its ATP-dependent helicase processivity.</text>
</comment>
<keyword evidence="7 10" id="KW-0067">ATP-binding</keyword>